<dbReference type="NCBIfam" id="NF004231">
    <property type="entry name" value="PRK05679.1"/>
    <property type="match status" value="1"/>
</dbReference>
<dbReference type="SUPFAM" id="SSF50475">
    <property type="entry name" value="FMN-binding split barrel"/>
    <property type="match status" value="1"/>
</dbReference>
<proteinExistence type="inferred from homology"/>
<organism evidence="8 9">
    <name type="scientific">Actinomadura latina</name>
    <dbReference type="NCBI Taxonomy" id="163603"/>
    <lineage>
        <taxon>Bacteria</taxon>
        <taxon>Bacillati</taxon>
        <taxon>Actinomycetota</taxon>
        <taxon>Actinomycetes</taxon>
        <taxon>Streptosporangiales</taxon>
        <taxon>Thermomonosporaceae</taxon>
        <taxon>Actinomadura</taxon>
    </lineage>
</organism>
<feature type="binding site" evidence="5">
    <location>
        <position position="194"/>
    </location>
    <ligand>
        <name>FMN</name>
        <dbReference type="ChEBI" id="CHEBI:58210"/>
    </ligand>
</feature>
<accession>A0A846YVI6</accession>
<comment type="caution">
    <text evidence="8">The sequence shown here is derived from an EMBL/GenBank/DDBJ whole genome shotgun (WGS) entry which is preliminary data.</text>
</comment>
<evidence type="ECO:0000256" key="4">
    <source>
        <dbReference type="ARBA" id="ARBA00023002"/>
    </source>
</evidence>
<dbReference type="PANTHER" id="PTHR10851">
    <property type="entry name" value="PYRIDOXINE-5-PHOSPHATE OXIDASE"/>
    <property type="match status" value="1"/>
</dbReference>
<dbReference type="PANTHER" id="PTHR10851:SF0">
    <property type="entry name" value="PYRIDOXINE-5'-PHOSPHATE OXIDASE"/>
    <property type="match status" value="1"/>
</dbReference>
<reference evidence="8 9" key="1">
    <citation type="submission" date="2020-04" db="EMBL/GenBank/DDBJ databases">
        <title>MicrobeNet Type strains.</title>
        <authorList>
            <person name="Nicholson A.C."/>
        </authorList>
    </citation>
    <scope>NUCLEOTIDE SEQUENCE [LARGE SCALE GENOMIC DNA]</scope>
    <source>
        <strain evidence="8 9">ATCC BAA-277</strain>
    </source>
</reference>
<dbReference type="EMBL" id="JAAXPI010000007">
    <property type="protein sequence ID" value="NKZ03737.1"/>
    <property type="molecule type" value="Genomic_DNA"/>
</dbReference>
<feature type="binding site" evidence="5">
    <location>
        <position position="106"/>
    </location>
    <ligand>
        <name>FMN</name>
        <dbReference type="ChEBI" id="CHEBI:58210"/>
    </ligand>
</feature>
<evidence type="ECO:0000259" key="7">
    <source>
        <dbReference type="Pfam" id="PF10590"/>
    </source>
</evidence>
<dbReference type="InterPro" id="IPR012349">
    <property type="entry name" value="Split_barrel_FMN-bd"/>
</dbReference>
<evidence type="ECO:0000256" key="3">
    <source>
        <dbReference type="ARBA" id="ARBA00022643"/>
    </source>
</evidence>
<keyword evidence="9" id="KW-1185">Reference proteome</keyword>
<dbReference type="InterPro" id="IPR053451">
    <property type="entry name" value="Phenazine_biosynth_oxidase"/>
</dbReference>
<keyword evidence="2" id="KW-0285">Flavoprotein</keyword>
<protein>
    <submittedName>
        <fullName evidence="8">Pyridoxal 5'-phosphate synthase</fullName>
        <ecNumber evidence="8">1.4.3.5</ecNumber>
    </submittedName>
</protein>
<keyword evidence="3 5" id="KW-0288">FMN</keyword>
<evidence type="ECO:0000256" key="5">
    <source>
        <dbReference type="PIRSR" id="PIRSR000190-2"/>
    </source>
</evidence>
<gene>
    <name evidence="8" type="ORF">HGB48_08245</name>
</gene>
<dbReference type="EC" id="1.4.3.5" evidence="8"/>
<feature type="domain" description="Pyridoxamine 5'-phosphate oxidase N-terminal" evidence="6">
    <location>
        <begin position="36"/>
        <end position="152"/>
    </location>
</feature>
<dbReference type="Pfam" id="PF10590">
    <property type="entry name" value="PNP_phzG_C"/>
    <property type="match status" value="1"/>
</dbReference>
<evidence type="ECO:0000313" key="9">
    <source>
        <dbReference type="Proteomes" id="UP000579250"/>
    </source>
</evidence>
<comment type="similarity">
    <text evidence="1">Belongs to the pyridoxamine 5'-phosphate oxidase family.</text>
</comment>
<dbReference type="RefSeq" id="WP_067634746.1">
    <property type="nucleotide sequence ID" value="NZ_JAAXPI010000007.1"/>
</dbReference>
<dbReference type="PIRSF" id="PIRSF000190">
    <property type="entry name" value="Pyd_amn-ph_oxd"/>
    <property type="match status" value="1"/>
</dbReference>
<dbReference type="NCBIfam" id="NF038138">
    <property type="entry name" value="phena_PhzG"/>
    <property type="match status" value="1"/>
</dbReference>
<dbReference type="AlphaFoldDB" id="A0A846YVI6"/>
<dbReference type="GO" id="GO:0010181">
    <property type="term" value="F:FMN binding"/>
    <property type="evidence" value="ECO:0007669"/>
    <property type="project" value="InterPro"/>
</dbReference>
<feature type="binding site" evidence="5">
    <location>
        <position position="184"/>
    </location>
    <ligand>
        <name>FMN</name>
        <dbReference type="ChEBI" id="CHEBI:58210"/>
    </ligand>
</feature>
<keyword evidence="4 8" id="KW-0560">Oxidoreductase</keyword>
<dbReference type="Proteomes" id="UP000579250">
    <property type="component" value="Unassembled WGS sequence"/>
</dbReference>
<dbReference type="InterPro" id="IPR000659">
    <property type="entry name" value="Pyridox_Oxase"/>
</dbReference>
<dbReference type="InterPro" id="IPR011576">
    <property type="entry name" value="Pyridox_Oxase_N"/>
</dbReference>
<feature type="binding site" evidence="5">
    <location>
        <position position="84"/>
    </location>
    <ligand>
        <name>FMN</name>
        <dbReference type="ChEBI" id="CHEBI:58210"/>
    </ligand>
</feature>
<feature type="binding site" evidence="5">
    <location>
        <begin position="141"/>
        <end position="142"/>
    </location>
    <ligand>
        <name>FMN</name>
        <dbReference type="ChEBI" id="CHEBI:58210"/>
    </ligand>
</feature>
<dbReference type="Gene3D" id="2.30.110.10">
    <property type="entry name" value="Electron Transport, Fmn-binding Protein, Chain A"/>
    <property type="match status" value="1"/>
</dbReference>
<feature type="domain" description="Pyridoxine 5'-phosphate oxidase dimerisation C-terminal" evidence="7">
    <location>
        <begin position="173"/>
        <end position="211"/>
    </location>
</feature>
<evidence type="ECO:0000256" key="2">
    <source>
        <dbReference type="ARBA" id="ARBA00022630"/>
    </source>
</evidence>
<dbReference type="Pfam" id="PF01243">
    <property type="entry name" value="PNPOx_N"/>
    <property type="match status" value="1"/>
</dbReference>
<evidence type="ECO:0000313" key="8">
    <source>
        <dbReference type="EMBL" id="NKZ03737.1"/>
    </source>
</evidence>
<comment type="cofactor">
    <cofactor evidence="5">
        <name>FMN</name>
        <dbReference type="ChEBI" id="CHEBI:58210"/>
    </cofactor>
    <text evidence="5">Binds 1 FMN per subunit.</text>
</comment>
<sequence>MSRTYESLTGVLDESFPEYAEPPDEPMALARLWISAATEAGVREPLALALATSDAGGRASNRMVTIVEATGRGLVFTSHSTSQKGREIAQTGWASGLLYWRELARQLIVSGPVAMLDAAEADRLWAARPAPLHAMTTASRQSEPLEDVAGLHAEAGRLAEGGGPLPRPDRFAAYRLEPAVVEFWSASSGRLHRRLRYDRAAAGWKTSRLQP</sequence>
<dbReference type="InterPro" id="IPR019576">
    <property type="entry name" value="Pyridoxamine_oxidase_dimer_C"/>
</dbReference>
<dbReference type="GO" id="GO:0004733">
    <property type="term" value="F:pyridoxamine phosphate oxidase activity"/>
    <property type="evidence" value="ECO:0007669"/>
    <property type="project" value="UniProtKB-EC"/>
</dbReference>
<evidence type="ECO:0000256" key="1">
    <source>
        <dbReference type="ARBA" id="ARBA00007301"/>
    </source>
</evidence>
<name>A0A846YVI6_9ACTN</name>
<evidence type="ECO:0000259" key="6">
    <source>
        <dbReference type="Pfam" id="PF01243"/>
    </source>
</evidence>
<dbReference type="GO" id="GO:0008615">
    <property type="term" value="P:pyridoxine biosynthetic process"/>
    <property type="evidence" value="ECO:0007669"/>
    <property type="project" value="InterPro"/>
</dbReference>